<feature type="transmembrane region" description="Helical" evidence="2">
    <location>
        <begin position="62"/>
        <end position="85"/>
    </location>
</feature>
<sequence>MKQRKLIRFVFPELQRRLVAVALACVGSSVAIGVCLVAIAMHGLAGDLPNDGDLVLESMPRALVIASGIGVAVALPVFAMIALAMTMPLMGVLYRLQQFLTDTAEGRETAECELRTNDPLQDLCSLLNQATRSQRAANAAGKGSREEGSEASQRAA</sequence>
<evidence type="ECO:0000313" key="4">
    <source>
        <dbReference type="Proteomes" id="UP000320390"/>
    </source>
</evidence>
<keyword evidence="2" id="KW-0472">Membrane</keyword>
<evidence type="ECO:0000256" key="2">
    <source>
        <dbReference type="SAM" id="Phobius"/>
    </source>
</evidence>
<dbReference type="Proteomes" id="UP000320390">
    <property type="component" value="Chromosome"/>
</dbReference>
<dbReference type="RefSeq" id="WP_145201105.1">
    <property type="nucleotide sequence ID" value="NZ_CP036434.1"/>
</dbReference>
<dbReference type="EMBL" id="CP036434">
    <property type="protein sequence ID" value="QDV08439.1"/>
    <property type="molecule type" value="Genomic_DNA"/>
</dbReference>
<accession>A0A518EWH1</accession>
<keyword evidence="2" id="KW-0812">Transmembrane</keyword>
<organism evidence="3 4">
    <name type="scientific">Saltatorellus ferox</name>
    <dbReference type="NCBI Taxonomy" id="2528018"/>
    <lineage>
        <taxon>Bacteria</taxon>
        <taxon>Pseudomonadati</taxon>
        <taxon>Planctomycetota</taxon>
        <taxon>Planctomycetia</taxon>
        <taxon>Planctomycetia incertae sedis</taxon>
        <taxon>Saltatorellus</taxon>
    </lineage>
</organism>
<keyword evidence="2" id="KW-1133">Transmembrane helix</keyword>
<feature type="region of interest" description="Disordered" evidence="1">
    <location>
        <begin position="135"/>
        <end position="156"/>
    </location>
</feature>
<evidence type="ECO:0000256" key="1">
    <source>
        <dbReference type="SAM" id="MobiDB-lite"/>
    </source>
</evidence>
<protein>
    <recommendedName>
        <fullName evidence="5">HAMP domain-containing protein</fullName>
    </recommendedName>
</protein>
<dbReference type="AlphaFoldDB" id="A0A518EWH1"/>
<keyword evidence="4" id="KW-1185">Reference proteome</keyword>
<gene>
    <name evidence="3" type="ORF">Poly30_39820</name>
</gene>
<proteinExistence type="predicted"/>
<feature type="transmembrane region" description="Helical" evidence="2">
    <location>
        <begin position="21"/>
        <end position="42"/>
    </location>
</feature>
<evidence type="ECO:0008006" key="5">
    <source>
        <dbReference type="Google" id="ProtNLM"/>
    </source>
</evidence>
<name>A0A518EWH1_9BACT</name>
<evidence type="ECO:0000313" key="3">
    <source>
        <dbReference type="EMBL" id="QDV08439.1"/>
    </source>
</evidence>
<reference evidence="3 4" key="1">
    <citation type="submission" date="2019-02" db="EMBL/GenBank/DDBJ databases">
        <title>Deep-cultivation of Planctomycetes and their phenomic and genomic characterization uncovers novel biology.</title>
        <authorList>
            <person name="Wiegand S."/>
            <person name="Jogler M."/>
            <person name="Boedeker C."/>
            <person name="Pinto D."/>
            <person name="Vollmers J."/>
            <person name="Rivas-Marin E."/>
            <person name="Kohn T."/>
            <person name="Peeters S.H."/>
            <person name="Heuer A."/>
            <person name="Rast P."/>
            <person name="Oberbeckmann S."/>
            <person name="Bunk B."/>
            <person name="Jeske O."/>
            <person name="Meyerdierks A."/>
            <person name="Storesund J.E."/>
            <person name="Kallscheuer N."/>
            <person name="Luecker S."/>
            <person name="Lage O.M."/>
            <person name="Pohl T."/>
            <person name="Merkel B.J."/>
            <person name="Hornburger P."/>
            <person name="Mueller R.-W."/>
            <person name="Bruemmer F."/>
            <person name="Labrenz M."/>
            <person name="Spormann A.M."/>
            <person name="Op den Camp H."/>
            <person name="Overmann J."/>
            <person name="Amann R."/>
            <person name="Jetten M.S.M."/>
            <person name="Mascher T."/>
            <person name="Medema M.H."/>
            <person name="Devos D.P."/>
            <person name="Kaster A.-K."/>
            <person name="Ovreas L."/>
            <person name="Rohde M."/>
            <person name="Galperin M.Y."/>
            <person name="Jogler C."/>
        </authorList>
    </citation>
    <scope>NUCLEOTIDE SEQUENCE [LARGE SCALE GENOMIC DNA]</scope>
    <source>
        <strain evidence="3 4">Poly30</strain>
    </source>
</reference>